<keyword evidence="1" id="KW-0175">Coiled coil</keyword>
<keyword evidence="5" id="KW-1185">Reference proteome</keyword>
<reference evidence="4 5" key="1">
    <citation type="submission" date="2019-04" db="EMBL/GenBank/DDBJ databases">
        <title>Comparative genomics and transcriptomics to analyze fruiting body development in filamentous ascomycetes.</title>
        <authorList>
            <consortium name="DOE Joint Genome Institute"/>
            <person name="Lutkenhaus R."/>
            <person name="Traeger S."/>
            <person name="Breuer J."/>
            <person name="Kuo A."/>
            <person name="Lipzen A."/>
            <person name="Pangilinan J."/>
            <person name="Dilworth D."/>
            <person name="Sandor L."/>
            <person name="Poggeler S."/>
            <person name="Barry K."/>
            <person name="Grigoriev I.V."/>
            <person name="Nowrousian M."/>
        </authorList>
    </citation>
    <scope>NUCLEOTIDE SEQUENCE [LARGE SCALE GENOMIC DNA]</scope>
    <source>
        <strain evidence="4 5">CBS 389.68</strain>
    </source>
</reference>
<evidence type="ECO:0000256" key="2">
    <source>
        <dbReference type="SAM" id="Phobius"/>
    </source>
</evidence>
<feature type="coiled-coil region" evidence="1">
    <location>
        <begin position="32"/>
        <end position="92"/>
    </location>
</feature>
<dbReference type="Pfam" id="PF17107">
    <property type="entry name" value="SesA"/>
    <property type="match status" value="1"/>
</dbReference>
<organism evidence="4 5">
    <name type="scientific">Ascodesmis nigricans</name>
    <dbReference type="NCBI Taxonomy" id="341454"/>
    <lineage>
        <taxon>Eukaryota</taxon>
        <taxon>Fungi</taxon>
        <taxon>Dikarya</taxon>
        <taxon>Ascomycota</taxon>
        <taxon>Pezizomycotina</taxon>
        <taxon>Pezizomycetes</taxon>
        <taxon>Pezizales</taxon>
        <taxon>Ascodesmidaceae</taxon>
        <taxon>Ascodesmis</taxon>
    </lineage>
</organism>
<evidence type="ECO:0000256" key="1">
    <source>
        <dbReference type="SAM" id="Coils"/>
    </source>
</evidence>
<accession>A0A4S2MKQ1</accession>
<keyword evidence="2" id="KW-0472">Membrane</keyword>
<feature type="transmembrane region" description="Helical" evidence="2">
    <location>
        <begin position="6"/>
        <end position="29"/>
    </location>
</feature>
<dbReference type="Proteomes" id="UP000298138">
    <property type="component" value="Unassembled WGS sequence"/>
</dbReference>
<keyword evidence="2" id="KW-1133">Transmembrane helix</keyword>
<dbReference type="OrthoDB" id="1577640at2759"/>
<dbReference type="AlphaFoldDB" id="A0A4S2MKQ1"/>
<proteinExistence type="predicted"/>
<protein>
    <recommendedName>
        <fullName evidence="3">NACHT-NTPase and P-loop NTPases N-terminal domain-containing protein</fullName>
    </recommendedName>
</protein>
<evidence type="ECO:0000313" key="4">
    <source>
        <dbReference type="EMBL" id="TGZ77550.1"/>
    </source>
</evidence>
<name>A0A4S2MKQ1_9PEZI</name>
<dbReference type="EMBL" id="ML220152">
    <property type="protein sequence ID" value="TGZ77550.1"/>
    <property type="molecule type" value="Genomic_DNA"/>
</dbReference>
<sequence>MADPLAVPAGVVGIVSFGINVLNGLITYYQDVKDQDDKIRAVNTQLRRLHQNFTDIKPRIEESKDTSPHVKRDDIESTLKECYAEMKELEKKLQAIQTPDPPKDRWAKMKGRFKRLRYPLDGKRTVQEIQDIASFRH</sequence>
<evidence type="ECO:0000313" key="5">
    <source>
        <dbReference type="Proteomes" id="UP000298138"/>
    </source>
</evidence>
<keyword evidence="2" id="KW-0812">Transmembrane</keyword>
<dbReference type="InParanoid" id="A0A4S2MKQ1"/>
<gene>
    <name evidence="4" type="ORF">EX30DRAFT_366665</name>
</gene>
<dbReference type="InterPro" id="IPR031352">
    <property type="entry name" value="SesA"/>
</dbReference>
<feature type="domain" description="NACHT-NTPase and P-loop NTPases N-terminal" evidence="3">
    <location>
        <begin position="19"/>
        <end position="115"/>
    </location>
</feature>
<evidence type="ECO:0000259" key="3">
    <source>
        <dbReference type="Pfam" id="PF17107"/>
    </source>
</evidence>